<organism evidence="1 2">
    <name type="scientific">Hyella patelloides LEGE 07179</name>
    <dbReference type="NCBI Taxonomy" id="945734"/>
    <lineage>
        <taxon>Bacteria</taxon>
        <taxon>Bacillati</taxon>
        <taxon>Cyanobacteriota</taxon>
        <taxon>Cyanophyceae</taxon>
        <taxon>Pleurocapsales</taxon>
        <taxon>Hyellaceae</taxon>
        <taxon>Hyella</taxon>
    </lineage>
</organism>
<proteinExistence type="predicted"/>
<gene>
    <name evidence="1" type="ORF">H1P_1330017</name>
</gene>
<name>A0A563VL01_9CYAN</name>
<evidence type="ECO:0000313" key="2">
    <source>
        <dbReference type="Proteomes" id="UP000320055"/>
    </source>
</evidence>
<dbReference type="EMBL" id="CAACVJ010000039">
    <property type="protein sequence ID" value="VEP12098.1"/>
    <property type="molecule type" value="Genomic_DNA"/>
</dbReference>
<keyword evidence="2" id="KW-1185">Reference proteome</keyword>
<dbReference type="Proteomes" id="UP000320055">
    <property type="component" value="Unassembled WGS sequence"/>
</dbReference>
<evidence type="ECO:0000313" key="1">
    <source>
        <dbReference type="EMBL" id="VEP12098.1"/>
    </source>
</evidence>
<sequence length="82" mass="9664">MKIERKMSCYHLNIKNNSDRLPWKRTAIAFDQNRTLSKGIGYDYNNGVTTSSVERYPRFSFKGVGNWKWSQGCDRLSERQNL</sequence>
<reference evidence="1 2" key="1">
    <citation type="submission" date="2019-01" db="EMBL/GenBank/DDBJ databases">
        <authorList>
            <person name="Brito A."/>
        </authorList>
    </citation>
    <scope>NUCLEOTIDE SEQUENCE [LARGE SCALE GENOMIC DNA]</scope>
    <source>
        <strain evidence="1">1</strain>
    </source>
</reference>
<accession>A0A563VL01</accession>
<protein>
    <submittedName>
        <fullName evidence="1">Uncharacterized protein</fullName>
    </submittedName>
</protein>
<dbReference type="AlphaFoldDB" id="A0A563VL01"/>